<dbReference type="AlphaFoldDB" id="D4B943"/>
<dbReference type="HOGENOM" id="CLU_3267749_0_0_6"/>
<protein>
    <submittedName>
        <fullName evidence="1">Uncharacterized protein</fullName>
    </submittedName>
</protein>
<dbReference type="Proteomes" id="UP000003880">
    <property type="component" value="Unassembled WGS sequence"/>
</dbReference>
<dbReference type="EMBL" id="ABWL02000005">
    <property type="protein sequence ID" value="EFE09705.1"/>
    <property type="molecule type" value="Genomic_DNA"/>
</dbReference>
<sequence length="41" mass="4740">MVNPRIKNTVLFPKAGYRLQRTRLFYCLLQGNLSVSLALMI</sequence>
<gene>
    <name evidence="1" type="ORF">CIT292_06981</name>
</gene>
<organism evidence="1 2">
    <name type="scientific">Citrobacter youngae ATCC 29220</name>
    <dbReference type="NCBI Taxonomy" id="500640"/>
    <lineage>
        <taxon>Bacteria</taxon>
        <taxon>Pseudomonadati</taxon>
        <taxon>Pseudomonadota</taxon>
        <taxon>Gammaproteobacteria</taxon>
        <taxon>Enterobacterales</taxon>
        <taxon>Enterobacteriaceae</taxon>
        <taxon>Citrobacter</taxon>
        <taxon>Citrobacter freundii complex</taxon>
    </lineage>
</organism>
<proteinExistence type="predicted"/>
<evidence type="ECO:0000313" key="1">
    <source>
        <dbReference type="EMBL" id="EFE09705.1"/>
    </source>
</evidence>
<accession>D4B943</accession>
<evidence type="ECO:0000313" key="2">
    <source>
        <dbReference type="Proteomes" id="UP000003880"/>
    </source>
</evidence>
<name>D4B943_9ENTR</name>
<comment type="caution">
    <text evidence="1">The sequence shown here is derived from an EMBL/GenBank/DDBJ whole genome shotgun (WGS) entry which is preliminary data.</text>
</comment>
<reference evidence="1 2" key="1">
    <citation type="submission" date="2010-02" db="EMBL/GenBank/DDBJ databases">
        <authorList>
            <person name="Weinstock G."/>
            <person name="Sodergren E."/>
            <person name="Clifton S."/>
            <person name="Fulton L."/>
            <person name="Fulton B."/>
            <person name="Courtney L."/>
            <person name="Fronick C."/>
            <person name="Harrison M."/>
            <person name="Strong C."/>
            <person name="Farmer C."/>
            <person name="Delahaunty K."/>
            <person name="Markovic C."/>
            <person name="Hall O."/>
            <person name="Minx P."/>
            <person name="Tomlinson C."/>
            <person name="Mitreva M."/>
            <person name="Nelson J."/>
            <person name="Hou S."/>
            <person name="Wollam A."/>
            <person name="Pepin K.H."/>
            <person name="Johnson M."/>
            <person name="Bhonagiri V."/>
            <person name="Zhang X."/>
            <person name="Suruliraj S."/>
            <person name="Warren W."/>
            <person name="Chinwalla A."/>
            <person name="Mardis E.R."/>
            <person name="Wilson R.K."/>
        </authorList>
    </citation>
    <scope>NUCLEOTIDE SEQUENCE [LARGE SCALE GENOMIC DNA]</scope>
    <source>
        <strain evidence="1 2">ATCC 29220</strain>
    </source>
</reference>